<sequence>MDNAAGGDPDRHGTPIRLVVVDDHALFRKGVSQLLAMYDDVEVVAEAASGAEGIEAVLTHRPDVALIDLHMKGLDGISVLRALKAAGSTTRLVMLTVSDSSFDIMEALNSGASGYLLKDMEPDEFCMKLRQVAAGGTVLSAAVGGLLAKPQPPSKESLNEHWASLTAREQETLELVSKGASNKIVARALGIAESTVKVHVKHVLQKLNLRNRFEAAVWLRELREDERHQA</sequence>
<dbReference type="PROSITE" id="PS50110">
    <property type="entry name" value="RESPONSE_REGULATORY"/>
    <property type="match status" value="1"/>
</dbReference>
<dbReference type="InterPro" id="IPR001789">
    <property type="entry name" value="Sig_transdc_resp-reg_receiver"/>
</dbReference>
<dbReference type="SUPFAM" id="SSF46894">
    <property type="entry name" value="C-terminal effector domain of the bipartite response regulators"/>
    <property type="match status" value="1"/>
</dbReference>
<feature type="modified residue" description="4-aspartylphosphate" evidence="2">
    <location>
        <position position="68"/>
    </location>
</feature>
<dbReference type="PANTHER" id="PTHR43214">
    <property type="entry name" value="TWO-COMPONENT RESPONSE REGULATOR"/>
    <property type="match status" value="1"/>
</dbReference>
<dbReference type="Gene3D" id="3.40.50.2300">
    <property type="match status" value="1"/>
</dbReference>
<dbReference type="CDD" id="cd06170">
    <property type="entry name" value="LuxR_C_like"/>
    <property type="match status" value="1"/>
</dbReference>
<feature type="domain" description="Response regulatory" evidence="4">
    <location>
        <begin position="17"/>
        <end position="133"/>
    </location>
</feature>
<keyword evidence="2" id="KW-0597">Phosphoprotein</keyword>
<organism evidence="5 6">
    <name type="scientific">Parazoarcus communis</name>
    <dbReference type="NCBI Taxonomy" id="41977"/>
    <lineage>
        <taxon>Bacteria</taxon>
        <taxon>Pseudomonadati</taxon>
        <taxon>Pseudomonadota</taxon>
        <taxon>Betaproteobacteria</taxon>
        <taxon>Rhodocyclales</taxon>
        <taxon>Zoogloeaceae</taxon>
        <taxon>Parazoarcus</taxon>
    </lineage>
</organism>
<dbReference type="PANTHER" id="PTHR43214:SF38">
    <property type="entry name" value="NITRATE_NITRITE RESPONSE REGULATOR PROTEIN NARL"/>
    <property type="match status" value="1"/>
</dbReference>
<name>A0A2U8GTB5_9RHOO</name>
<proteinExistence type="predicted"/>
<dbReference type="GO" id="GO:0003677">
    <property type="term" value="F:DNA binding"/>
    <property type="evidence" value="ECO:0007669"/>
    <property type="project" value="UniProtKB-KW"/>
</dbReference>
<dbReference type="SMART" id="SM00448">
    <property type="entry name" value="REC"/>
    <property type="match status" value="1"/>
</dbReference>
<dbReference type="PROSITE" id="PS50043">
    <property type="entry name" value="HTH_LUXR_2"/>
    <property type="match status" value="1"/>
</dbReference>
<dbReference type="InterPro" id="IPR011006">
    <property type="entry name" value="CheY-like_superfamily"/>
</dbReference>
<evidence type="ECO:0000259" key="3">
    <source>
        <dbReference type="PROSITE" id="PS50043"/>
    </source>
</evidence>
<keyword evidence="1" id="KW-0238">DNA-binding</keyword>
<dbReference type="Pfam" id="PF00072">
    <property type="entry name" value="Response_reg"/>
    <property type="match status" value="1"/>
</dbReference>
<protein>
    <submittedName>
        <fullName evidence="5">Two-component system response regulator NarL</fullName>
    </submittedName>
</protein>
<dbReference type="SMART" id="SM00421">
    <property type="entry name" value="HTH_LUXR"/>
    <property type="match status" value="1"/>
</dbReference>
<dbReference type="Pfam" id="PF00196">
    <property type="entry name" value="GerE"/>
    <property type="match status" value="1"/>
</dbReference>
<dbReference type="GO" id="GO:0006355">
    <property type="term" value="P:regulation of DNA-templated transcription"/>
    <property type="evidence" value="ECO:0007669"/>
    <property type="project" value="InterPro"/>
</dbReference>
<dbReference type="Proteomes" id="UP000244930">
    <property type="component" value="Chromosome"/>
</dbReference>
<dbReference type="InterPro" id="IPR039420">
    <property type="entry name" value="WalR-like"/>
</dbReference>
<dbReference type="EMBL" id="CP022187">
    <property type="protein sequence ID" value="AWI76654.1"/>
    <property type="molecule type" value="Genomic_DNA"/>
</dbReference>
<dbReference type="GO" id="GO:0000160">
    <property type="term" value="P:phosphorelay signal transduction system"/>
    <property type="evidence" value="ECO:0007669"/>
    <property type="project" value="InterPro"/>
</dbReference>
<reference evidence="5 6" key="1">
    <citation type="submission" date="2017-06" db="EMBL/GenBank/DDBJ databases">
        <title>Azoarcus.</title>
        <authorList>
            <person name="Woo J.-H."/>
            <person name="Kim H.-S."/>
        </authorList>
    </citation>
    <scope>NUCLEOTIDE SEQUENCE [LARGE SCALE GENOMIC DNA]</scope>
    <source>
        <strain evidence="5 6">TSPY31</strain>
    </source>
</reference>
<accession>A0A2U8GTB5</accession>
<evidence type="ECO:0000313" key="6">
    <source>
        <dbReference type="Proteomes" id="UP000244930"/>
    </source>
</evidence>
<gene>
    <name evidence="5" type="ORF">CEW83_16730</name>
</gene>
<dbReference type="RefSeq" id="WP_108950353.1">
    <property type="nucleotide sequence ID" value="NZ_CP022187.1"/>
</dbReference>
<dbReference type="InterPro" id="IPR016032">
    <property type="entry name" value="Sig_transdc_resp-reg_C-effctor"/>
</dbReference>
<evidence type="ECO:0000259" key="4">
    <source>
        <dbReference type="PROSITE" id="PS50110"/>
    </source>
</evidence>
<dbReference type="PROSITE" id="PS00622">
    <property type="entry name" value="HTH_LUXR_1"/>
    <property type="match status" value="1"/>
</dbReference>
<dbReference type="KEGG" id="acom:CEW83_16730"/>
<evidence type="ECO:0000256" key="2">
    <source>
        <dbReference type="PROSITE-ProRule" id="PRU00169"/>
    </source>
</evidence>
<evidence type="ECO:0000313" key="5">
    <source>
        <dbReference type="EMBL" id="AWI76654.1"/>
    </source>
</evidence>
<feature type="domain" description="HTH luxR-type" evidence="3">
    <location>
        <begin position="158"/>
        <end position="223"/>
    </location>
</feature>
<evidence type="ECO:0000256" key="1">
    <source>
        <dbReference type="ARBA" id="ARBA00023125"/>
    </source>
</evidence>
<dbReference type="InterPro" id="IPR000792">
    <property type="entry name" value="Tscrpt_reg_LuxR_C"/>
</dbReference>
<dbReference type="AlphaFoldDB" id="A0A2U8GTB5"/>
<keyword evidence="6" id="KW-1185">Reference proteome</keyword>
<dbReference type="SUPFAM" id="SSF52172">
    <property type="entry name" value="CheY-like"/>
    <property type="match status" value="1"/>
</dbReference>
<dbReference type="PRINTS" id="PR00038">
    <property type="entry name" value="HTHLUXR"/>
</dbReference>